<evidence type="ECO:0000256" key="3">
    <source>
        <dbReference type="ARBA" id="ARBA00011940"/>
    </source>
</evidence>
<dbReference type="HOGENOM" id="CLU_024251_2_3_9"/>
<evidence type="ECO:0000256" key="9">
    <source>
        <dbReference type="HAMAP-Rule" id="MF_00147"/>
    </source>
</evidence>
<dbReference type="UniPathway" id="UPA00138"/>
<name>E6LH40_ENTI1</name>
<comment type="similarity">
    <text evidence="2 9 10">Belongs to the triosephosphate isomerase family.</text>
</comment>
<dbReference type="RefSeq" id="WP_007208693.1">
    <property type="nucleotide sequence ID" value="NZ_GL622241.1"/>
</dbReference>
<gene>
    <name evidence="9 11" type="primary">tpiA</name>
    <name evidence="11" type="ORF">HMPREF9088_1680</name>
</gene>
<dbReference type="InterPro" id="IPR022896">
    <property type="entry name" value="TrioseP_Isoase_bac/euk"/>
</dbReference>
<dbReference type="PROSITE" id="PS00171">
    <property type="entry name" value="TIM_1"/>
    <property type="match status" value="1"/>
</dbReference>
<dbReference type="InterPro" id="IPR000652">
    <property type="entry name" value="Triosephosphate_isomerase"/>
</dbReference>
<comment type="pathway">
    <text evidence="9 10">Carbohydrate biosynthesis; gluconeogenesis.</text>
</comment>
<comment type="pathway">
    <text evidence="1 9 10">Carbohydrate degradation; glycolysis; D-glyceraldehyde 3-phosphate from glycerone phosphate: step 1/1.</text>
</comment>
<evidence type="ECO:0000256" key="10">
    <source>
        <dbReference type="RuleBase" id="RU363013"/>
    </source>
</evidence>
<feature type="binding site" evidence="9">
    <location>
        <position position="213"/>
    </location>
    <ligand>
        <name>substrate</name>
    </ligand>
</feature>
<dbReference type="SUPFAM" id="SSF51351">
    <property type="entry name" value="Triosephosphate isomerase (TIM)"/>
    <property type="match status" value="1"/>
</dbReference>
<keyword evidence="8 9" id="KW-0413">Isomerase</keyword>
<comment type="subcellular location">
    <subcellularLocation>
        <location evidence="9 10">Cytoplasm</location>
    </subcellularLocation>
</comment>
<dbReference type="NCBIfam" id="TIGR00419">
    <property type="entry name" value="tim"/>
    <property type="match status" value="1"/>
</dbReference>
<feature type="binding site" evidence="9">
    <location>
        <begin position="234"/>
        <end position="235"/>
    </location>
    <ligand>
        <name>substrate</name>
    </ligand>
</feature>
<dbReference type="OrthoDB" id="9809429at2"/>
<dbReference type="EMBL" id="AEPV01000066">
    <property type="protein sequence ID" value="EFU73564.1"/>
    <property type="molecule type" value="Genomic_DNA"/>
</dbReference>
<dbReference type="Proteomes" id="UP000010296">
    <property type="component" value="Unassembled WGS sequence"/>
</dbReference>
<dbReference type="EC" id="5.3.1.1" evidence="3 9"/>
<dbReference type="PATRIC" id="fig|888064.11.peg.134"/>
<comment type="catalytic activity">
    <reaction evidence="9 10">
        <text>D-glyceraldehyde 3-phosphate = dihydroxyacetone phosphate</text>
        <dbReference type="Rhea" id="RHEA:18585"/>
        <dbReference type="ChEBI" id="CHEBI:57642"/>
        <dbReference type="ChEBI" id="CHEBI:59776"/>
        <dbReference type="EC" id="5.3.1.1"/>
    </reaction>
</comment>
<feature type="binding site" evidence="9">
    <location>
        <begin position="9"/>
        <end position="11"/>
    </location>
    <ligand>
        <name>substrate</name>
    </ligand>
</feature>
<dbReference type="CDD" id="cd00311">
    <property type="entry name" value="TIM"/>
    <property type="match status" value="1"/>
</dbReference>
<dbReference type="InterPro" id="IPR020861">
    <property type="entry name" value="Triosephosphate_isomerase_AS"/>
</dbReference>
<keyword evidence="5 9" id="KW-0312">Gluconeogenesis</keyword>
<keyword evidence="6 9" id="KW-0963">Cytoplasm</keyword>
<dbReference type="STRING" id="888064.HMPREF9088_1680"/>
<protein>
    <recommendedName>
        <fullName evidence="4 9">Triosephosphate isomerase</fullName>
        <shortName evidence="9">TIM</shortName>
        <shortName evidence="9">TPI</shortName>
        <ecNumber evidence="3 9">5.3.1.1</ecNumber>
    </recommendedName>
    <alternativeName>
        <fullName evidence="9">Triose-phosphate isomerase</fullName>
    </alternativeName>
</protein>
<dbReference type="GO" id="GO:0006094">
    <property type="term" value="P:gluconeogenesis"/>
    <property type="evidence" value="ECO:0007669"/>
    <property type="project" value="UniProtKB-UniRule"/>
</dbReference>
<sequence length="251" mass="26748">MRKPIIAGNWKMNKTASEAKAFAQAVATKIPSNDKVDSVVGSPALFLETLVSESKGTDLKVAAQNCYWENAGAFTGEISPAALADLGVQYVIIGHSERREYFHETDEEINKKAKAIFANGMLPILCCGESLETYEAEKTAEWIEGQITAGLADLSAEQVSSMVIAYEPIWAIGTGKSADATIADTICGVVRSTVEKLYGNDVASKVRIQYGGSVKPENIAEYMAKENVDGALVGGASLEADSFLALLDAVK</sequence>
<evidence type="ECO:0000256" key="5">
    <source>
        <dbReference type="ARBA" id="ARBA00022432"/>
    </source>
</evidence>
<dbReference type="InterPro" id="IPR035990">
    <property type="entry name" value="TIM_sf"/>
</dbReference>
<evidence type="ECO:0000256" key="8">
    <source>
        <dbReference type="ARBA" id="ARBA00023235"/>
    </source>
</evidence>
<evidence type="ECO:0000256" key="2">
    <source>
        <dbReference type="ARBA" id="ARBA00007422"/>
    </source>
</evidence>
<evidence type="ECO:0000256" key="4">
    <source>
        <dbReference type="ARBA" id="ARBA00019397"/>
    </source>
</evidence>
<organism evidence="11 12">
    <name type="scientific">Enterococcus italicus (strain DSM 15952 / CCUG 50447 / LMG 22039 / TP 1.5)</name>
    <dbReference type="NCBI Taxonomy" id="888064"/>
    <lineage>
        <taxon>Bacteria</taxon>
        <taxon>Bacillati</taxon>
        <taxon>Bacillota</taxon>
        <taxon>Bacilli</taxon>
        <taxon>Lactobacillales</taxon>
        <taxon>Enterococcaceae</taxon>
        <taxon>Enterococcus</taxon>
    </lineage>
</organism>
<keyword evidence="7 9" id="KW-0324">Glycolysis</keyword>
<comment type="subunit">
    <text evidence="9 10">Homodimer.</text>
</comment>
<feature type="binding site" evidence="9">
    <location>
        <position position="173"/>
    </location>
    <ligand>
        <name>substrate</name>
    </ligand>
</feature>
<dbReference type="GO" id="GO:0005829">
    <property type="term" value="C:cytosol"/>
    <property type="evidence" value="ECO:0007669"/>
    <property type="project" value="TreeGrafter"/>
</dbReference>
<dbReference type="UniPathway" id="UPA00109">
    <property type="reaction ID" value="UER00189"/>
</dbReference>
<dbReference type="Pfam" id="PF00121">
    <property type="entry name" value="TIM"/>
    <property type="match status" value="1"/>
</dbReference>
<reference evidence="11 12" key="1">
    <citation type="submission" date="2010-12" db="EMBL/GenBank/DDBJ databases">
        <authorList>
            <person name="Muzny D."/>
            <person name="Qin X."/>
            <person name="Deng J."/>
            <person name="Jiang H."/>
            <person name="Liu Y."/>
            <person name="Qu J."/>
            <person name="Song X.-Z."/>
            <person name="Zhang L."/>
            <person name="Thornton R."/>
            <person name="Coyle M."/>
            <person name="Francisco L."/>
            <person name="Jackson L."/>
            <person name="Javaid M."/>
            <person name="Korchina V."/>
            <person name="Kovar C."/>
            <person name="Mata R."/>
            <person name="Mathew T."/>
            <person name="Ngo R."/>
            <person name="Nguyen L."/>
            <person name="Nguyen N."/>
            <person name="Okwuonu G."/>
            <person name="Ongeri F."/>
            <person name="Pham C."/>
            <person name="Simmons D."/>
            <person name="Wilczek-Boney K."/>
            <person name="Hale W."/>
            <person name="Jakkamsetti A."/>
            <person name="Pham P."/>
            <person name="Ruth R."/>
            <person name="San Lucas F."/>
            <person name="Warren J."/>
            <person name="Zhang J."/>
            <person name="Zhao Z."/>
            <person name="Zhou C."/>
            <person name="Zhu D."/>
            <person name="Lee S."/>
            <person name="Bess C."/>
            <person name="Blankenburg K."/>
            <person name="Forbes L."/>
            <person name="Fu Q."/>
            <person name="Gubbala S."/>
            <person name="Hirani K."/>
            <person name="Jayaseelan J.C."/>
            <person name="Lara F."/>
            <person name="Munidasa M."/>
            <person name="Palculict T."/>
            <person name="Patil S."/>
            <person name="Pu L.-L."/>
            <person name="Saada N."/>
            <person name="Tang L."/>
            <person name="Weissenberger G."/>
            <person name="Zhu Y."/>
            <person name="Hemphill L."/>
            <person name="Shang Y."/>
            <person name="Youmans B."/>
            <person name="Ayvaz T."/>
            <person name="Ross M."/>
            <person name="Santibanez J."/>
            <person name="Aqrawi P."/>
            <person name="Gross S."/>
            <person name="Joshi V."/>
            <person name="Fowler G."/>
            <person name="Nazareth L."/>
            <person name="Reid J."/>
            <person name="Worley K."/>
            <person name="Petrosino J."/>
            <person name="Highlander S."/>
            <person name="Gibbs R."/>
        </authorList>
    </citation>
    <scope>NUCLEOTIDE SEQUENCE [LARGE SCALE GENOMIC DNA]</scope>
    <source>
        <strain evidence="12">DSM 15952 / CCUG 50447 / LMG 22039 / TP 1.5</strain>
    </source>
</reference>
<feature type="active site" description="Proton acceptor" evidence="9">
    <location>
        <position position="167"/>
    </location>
</feature>
<accession>E6LH40</accession>
<dbReference type="eggNOG" id="COG0149">
    <property type="taxonomic scope" value="Bacteria"/>
</dbReference>
<evidence type="ECO:0000313" key="12">
    <source>
        <dbReference type="Proteomes" id="UP000010296"/>
    </source>
</evidence>
<feature type="active site" description="Electrophile" evidence="9">
    <location>
        <position position="95"/>
    </location>
</feature>
<comment type="caution">
    <text evidence="11">The sequence shown here is derived from an EMBL/GenBank/DDBJ whole genome shotgun (WGS) entry which is preliminary data.</text>
</comment>
<dbReference type="InterPro" id="IPR013785">
    <property type="entry name" value="Aldolase_TIM"/>
</dbReference>
<evidence type="ECO:0000256" key="1">
    <source>
        <dbReference type="ARBA" id="ARBA00004680"/>
    </source>
</evidence>
<dbReference type="Gene3D" id="3.20.20.70">
    <property type="entry name" value="Aldolase class I"/>
    <property type="match status" value="1"/>
</dbReference>
<dbReference type="PANTHER" id="PTHR21139:SF42">
    <property type="entry name" value="TRIOSEPHOSPHATE ISOMERASE"/>
    <property type="match status" value="1"/>
</dbReference>
<comment type="function">
    <text evidence="9">Involved in the gluconeogenesis. Catalyzes stereospecifically the conversion of dihydroxyacetone phosphate (DHAP) to D-glyceraldehyde-3-phosphate (G3P).</text>
</comment>
<dbReference type="PANTHER" id="PTHR21139">
    <property type="entry name" value="TRIOSEPHOSPHATE ISOMERASE"/>
    <property type="match status" value="1"/>
</dbReference>
<dbReference type="PROSITE" id="PS51440">
    <property type="entry name" value="TIM_2"/>
    <property type="match status" value="1"/>
</dbReference>
<proteinExistence type="inferred from homology"/>
<dbReference type="GO" id="GO:0004807">
    <property type="term" value="F:triose-phosphate isomerase activity"/>
    <property type="evidence" value="ECO:0007669"/>
    <property type="project" value="UniProtKB-UniRule"/>
</dbReference>
<dbReference type="GO" id="GO:0046166">
    <property type="term" value="P:glyceraldehyde-3-phosphate biosynthetic process"/>
    <property type="evidence" value="ECO:0007669"/>
    <property type="project" value="TreeGrafter"/>
</dbReference>
<evidence type="ECO:0000256" key="6">
    <source>
        <dbReference type="ARBA" id="ARBA00022490"/>
    </source>
</evidence>
<evidence type="ECO:0000256" key="7">
    <source>
        <dbReference type="ARBA" id="ARBA00023152"/>
    </source>
</evidence>
<dbReference type="AlphaFoldDB" id="E6LH40"/>
<dbReference type="FunFam" id="3.20.20.70:FF:000016">
    <property type="entry name" value="Triosephosphate isomerase"/>
    <property type="match status" value="1"/>
</dbReference>
<dbReference type="HAMAP" id="MF_00147_B">
    <property type="entry name" value="TIM_B"/>
    <property type="match status" value="1"/>
</dbReference>
<dbReference type="GO" id="GO:0006096">
    <property type="term" value="P:glycolytic process"/>
    <property type="evidence" value="ECO:0007669"/>
    <property type="project" value="UniProtKB-UniRule"/>
</dbReference>
<evidence type="ECO:0000313" key="11">
    <source>
        <dbReference type="EMBL" id="EFU73564.1"/>
    </source>
</evidence>
<keyword evidence="12" id="KW-1185">Reference proteome</keyword>
<dbReference type="GO" id="GO:0019563">
    <property type="term" value="P:glycerol catabolic process"/>
    <property type="evidence" value="ECO:0007669"/>
    <property type="project" value="TreeGrafter"/>
</dbReference>